<name>A0A3A2ZP35_9EURO</name>
<proteinExistence type="predicted"/>
<feature type="transmembrane region" description="Helical" evidence="1">
    <location>
        <begin position="39"/>
        <end position="63"/>
    </location>
</feature>
<keyword evidence="1" id="KW-0472">Membrane</keyword>
<dbReference type="STRING" id="2070753.A0A3A2ZP35"/>
<dbReference type="AlphaFoldDB" id="A0A3A2ZP35"/>
<dbReference type="PANTHER" id="PTHR35395">
    <property type="entry name" value="DUF6536 DOMAIN-CONTAINING PROTEIN"/>
    <property type="match status" value="1"/>
</dbReference>
<protein>
    <submittedName>
        <fullName evidence="2">Uncharacterized protein</fullName>
    </submittedName>
</protein>
<dbReference type="EMBL" id="MVGC01000097">
    <property type="protein sequence ID" value="RJE24013.1"/>
    <property type="molecule type" value="Genomic_DNA"/>
</dbReference>
<keyword evidence="1" id="KW-1133">Transmembrane helix</keyword>
<dbReference type="OrthoDB" id="4507199at2759"/>
<sequence>MTLASEWSRYAFQRKGLRVSSEPRMSQRSTYFLSLPYRYALPLIGTSGILHWLISQSLFLVGIEAYTADLKHDPASDLNTCGYSPVAIVCSILVGAAMVASLVGLSFKRFKSGMPVAGSCSLAIAAACYPADGPVDDSRARWLRQNLEFLPLQWGVISSDGEFGHCSFSCEDVSMPKQGKAYK</sequence>
<evidence type="ECO:0000313" key="3">
    <source>
        <dbReference type="Proteomes" id="UP000266188"/>
    </source>
</evidence>
<comment type="caution">
    <text evidence="2">The sequence shown here is derived from an EMBL/GenBank/DDBJ whole genome shotgun (WGS) entry which is preliminary data.</text>
</comment>
<dbReference type="PANTHER" id="PTHR35395:SF1">
    <property type="entry name" value="DUF6536 DOMAIN-CONTAINING PROTEIN"/>
    <property type="match status" value="1"/>
</dbReference>
<evidence type="ECO:0000256" key="1">
    <source>
        <dbReference type="SAM" id="Phobius"/>
    </source>
</evidence>
<accession>A0A3A2ZP35</accession>
<feature type="transmembrane region" description="Helical" evidence="1">
    <location>
        <begin position="83"/>
        <end position="105"/>
    </location>
</feature>
<keyword evidence="1" id="KW-0812">Transmembrane</keyword>
<organism evidence="2 3">
    <name type="scientific">Aspergillus sclerotialis</name>
    <dbReference type="NCBI Taxonomy" id="2070753"/>
    <lineage>
        <taxon>Eukaryota</taxon>
        <taxon>Fungi</taxon>
        <taxon>Dikarya</taxon>
        <taxon>Ascomycota</taxon>
        <taxon>Pezizomycotina</taxon>
        <taxon>Eurotiomycetes</taxon>
        <taxon>Eurotiomycetidae</taxon>
        <taxon>Eurotiales</taxon>
        <taxon>Aspergillaceae</taxon>
        <taxon>Aspergillus</taxon>
        <taxon>Aspergillus subgen. Polypaecilum</taxon>
    </lineage>
</organism>
<evidence type="ECO:0000313" key="2">
    <source>
        <dbReference type="EMBL" id="RJE24013.1"/>
    </source>
</evidence>
<reference evidence="3" key="1">
    <citation type="submission" date="2017-02" db="EMBL/GenBank/DDBJ databases">
        <authorList>
            <person name="Tafer H."/>
            <person name="Lopandic K."/>
        </authorList>
    </citation>
    <scope>NUCLEOTIDE SEQUENCE [LARGE SCALE GENOMIC DNA]</scope>
    <source>
        <strain evidence="3">CBS 366.77</strain>
    </source>
</reference>
<dbReference type="Proteomes" id="UP000266188">
    <property type="component" value="Unassembled WGS sequence"/>
</dbReference>
<keyword evidence="3" id="KW-1185">Reference proteome</keyword>
<gene>
    <name evidence="2" type="ORF">PHISCL_03668</name>
</gene>